<dbReference type="EMBL" id="JXTC01000228">
    <property type="protein sequence ID" value="PON80913.1"/>
    <property type="molecule type" value="Genomic_DNA"/>
</dbReference>
<feature type="non-terminal residue" evidence="2">
    <location>
        <position position="1"/>
    </location>
</feature>
<feature type="compositionally biased region" description="Polar residues" evidence="1">
    <location>
        <begin position="49"/>
        <end position="63"/>
    </location>
</feature>
<evidence type="ECO:0000313" key="2">
    <source>
        <dbReference type="EMBL" id="PON80913.1"/>
    </source>
</evidence>
<protein>
    <submittedName>
        <fullName evidence="2">Uncharacterized protein</fullName>
    </submittedName>
</protein>
<keyword evidence="3" id="KW-1185">Reference proteome</keyword>
<gene>
    <name evidence="2" type="ORF">TorRG33x02_232460</name>
</gene>
<name>A0A2P5E5U9_TREOI</name>
<proteinExistence type="predicted"/>
<dbReference type="Proteomes" id="UP000237000">
    <property type="component" value="Unassembled WGS sequence"/>
</dbReference>
<dbReference type="OrthoDB" id="1160128at2759"/>
<evidence type="ECO:0000256" key="1">
    <source>
        <dbReference type="SAM" id="MobiDB-lite"/>
    </source>
</evidence>
<feature type="region of interest" description="Disordered" evidence="1">
    <location>
        <begin position="48"/>
        <end position="74"/>
    </location>
</feature>
<sequence>LMPSYPFRKQRKIPIACYVIHNFIRLDSMNDSIFNQYDVDAVPLEDIEGNQNQKEGLQESEINGNDEAESSATPEINFSPAYIAQMENVRDNIAGHMWSLYPHQN</sequence>
<accession>A0A2P5E5U9</accession>
<reference evidence="3" key="1">
    <citation type="submission" date="2016-06" db="EMBL/GenBank/DDBJ databases">
        <title>Parallel loss of symbiosis genes in relatives of nitrogen-fixing non-legume Parasponia.</title>
        <authorList>
            <person name="Van Velzen R."/>
            <person name="Holmer R."/>
            <person name="Bu F."/>
            <person name="Rutten L."/>
            <person name="Van Zeijl A."/>
            <person name="Liu W."/>
            <person name="Santuari L."/>
            <person name="Cao Q."/>
            <person name="Sharma T."/>
            <person name="Shen D."/>
            <person name="Roswanjaya Y."/>
            <person name="Wardhani T."/>
            <person name="Kalhor M.S."/>
            <person name="Jansen J."/>
            <person name="Van den Hoogen J."/>
            <person name="Gungor B."/>
            <person name="Hartog M."/>
            <person name="Hontelez J."/>
            <person name="Verver J."/>
            <person name="Yang W.-C."/>
            <person name="Schijlen E."/>
            <person name="Repin R."/>
            <person name="Schilthuizen M."/>
            <person name="Schranz E."/>
            <person name="Heidstra R."/>
            <person name="Miyata K."/>
            <person name="Fedorova E."/>
            <person name="Kohlen W."/>
            <person name="Bisseling T."/>
            <person name="Smit S."/>
            <person name="Geurts R."/>
        </authorList>
    </citation>
    <scope>NUCLEOTIDE SEQUENCE [LARGE SCALE GENOMIC DNA]</scope>
    <source>
        <strain evidence="3">cv. RG33-2</strain>
    </source>
</reference>
<comment type="caution">
    <text evidence="2">The sequence shown here is derived from an EMBL/GenBank/DDBJ whole genome shotgun (WGS) entry which is preliminary data.</text>
</comment>
<dbReference type="InParanoid" id="A0A2P5E5U9"/>
<dbReference type="AlphaFoldDB" id="A0A2P5E5U9"/>
<organism evidence="2 3">
    <name type="scientific">Trema orientale</name>
    <name type="common">Charcoal tree</name>
    <name type="synonym">Celtis orientalis</name>
    <dbReference type="NCBI Taxonomy" id="63057"/>
    <lineage>
        <taxon>Eukaryota</taxon>
        <taxon>Viridiplantae</taxon>
        <taxon>Streptophyta</taxon>
        <taxon>Embryophyta</taxon>
        <taxon>Tracheophyta</taxon>
        <taxon>Spermatophyta</taxon>
        <taxon>Magnoliopsida</taxon>
        <taxon>eudicotyledons</taxon>
        <taxon>Gunneridae</taxon>
        <taxon>Pentapetalae</taxon>
        <taxon>rosids</taxon>
        <taxon>fabids</taxon>
        <taxon>Rosales</taxon>
        <taxon>Cannabaceae</taxon>
        <taxon>Trema</taxon>
    </lineage>
</organism>
<evidence type="ECO:0000313" key="3">
    <source>
        <dbReference type="Proteomes" id="UP000237000"/>
    </source>
</evidence>